<proteinExistence type="inferred from homology"/>
<dbReference type="Gene3D" id="2.60.40.10">
    <property type="entry name" value="Immunoglobulins"/>
    <property type="match status" value="1"/>
</dbReference>
<dbReference type="PANTHER" id="PTHR11036">
    <property type="entry name" value="SEMAPHORIN"/>
    <property type="match status" value="1"/>
</dbReference>
<dbReference type="InterPro" id="IPR016201">
    <property type="entry name" value="PSI"/>
</dbReference>
<keyword evidence="5" id="KW-1133">Transmembrane helix</keyword>
<feature type="transmembrane region" description="Helical" evidence="5">
    <location>
        <begin position="157"/>
        <end position="180"/>
    </location>
</feature>
<dbReference type="InterPro" id="IPR027231">
    <property type="entry name" value="Semaphorin"/>
</dbReference>
<evidence type="ECO:0000313" key="7">
    <source>
        <dbReference type="EMBL" id="KAF5889715.1"/>
    </source>
</evidence>
<evidence type="ECO:0000313" key="8">
    <source>
        <dbReference type="Proteomes" id="UP000727407"/>
    </source>
</evidence>
<dbReference type="SUPFAM" id="SSF103575">
    <property type="entry name" value="Plexin repeat"/>
    <property type="match status" value="1"/>
</dbReference>
<dbReference type="GO" id="GO:0001755">
    <property type="term" value="P:neural crest cell migration"/>
    <property type="evidence" value="ECO:0007669"/>
    <property type="project" value="TreeGrafter"/>
</dbReference>
<dbReference type="InterPro" id="IPR002165">
    <property type="entry name" value="Plexin_repeat"/>
</dbReference>
<dbReference type="Pfam" id="PF01437">
    <property type="entry name" value="PSI"/>
    <property type="match status" value="1"/>
</dbReference>
<accession>A0A8J4U2P4</accession>
<dbReference type="PROSITE" id="PS50835">
    <property type="entry name" value="IG_LIKE"/>
    <property type="match status" value="1"/>
</dbReference>
<dbReference type="GO" id="GO:0043931">
    <property type="term" value="P:ossification involved in bone maturation"/>
    <property type="evidence" value="ECO:0007669"/>
    <property type="project" value="TreeGrafter"/>
</dbReference>
<dbReference type="EMBL" id="QNUK01000775">
    <property type="protein sequence ID" value="KAF5889715.1"/>
    <property type="molecule type" value="Genomic_DNA"/>
</dbReference>
<comment type="subcellular location">
    <subcellularLocation>
        <location evidence="1">Membrane</location>
    </subcellularLocation>
</comment>
<dbReference type="InterPro" id="IPR013783">
    <property type="entry name" value="Ig-like_fold"/>
</dbReference>
<dbReference type="GO" id="GO:0030335">
    <property type="term" value="P:positive regulation of cell migration"/>
    <property type="evidence" value="ECO:0007669"/>
    <property type="project" value="TreeGrafter"/>
</dbReference>
<name>A0A8J4U2P4_CLAMG</name>
<evidence type="ECO:0000256" key="1">
    <source>
        <dbReference type="ARBA" id="ARBA00004370"/>
    </source>
</evidence>
<dbReference type="GO" id="GO:0005886">
    <property type="term" value="C:plasma membrane"/>
    <property type="evidence" value="ECO:0007669"/>
    <property type="project" value="TreeGrafter"/>
</dbReference>
<comment type="caution">
    <text evidence="7">The sequence shown here is derived from an EMBL/GenBank/DDBJ whole genome shotgun (WGS) entry which is preliminary data.</text>
</comment>
<dbReference type="Pfam" id="PF13927">
    <property type="entry name" value="Ig_3"/>
    <property type="match status" value="1"/>
</dbReference>
<feature type="domain" description="Ig-like" evidence="6">
    <location>
        <begin position="59"/>
        <end position="140"/>
    </location>
</feature>
<dbReference type="InterPro" id="IPR036179">
    <property type="entry name" value="Ig-like_dom_sf"/>
</dbReference>
<dbReference type="GO" id="GO:0007411">
    <property type="term" value="P:axon guidance"/>
    <property type="evidence" value="ECO:0007669"/>
    <property type="project" value="TreeGrafter"/>
</dbReference>
<organism evidence="7 8">
    <name type="scientific">Clarias magur</name>
    <name type="common">Asian catfish</name>
    <name type="synonym">Macropteronotus magur</name>
    <dbReference type="NCBI Taxonomy" id="1594786"/>
    <lineage>
        <taxon>Eukaryota</taxon>
        <taxon>Metazoa</taxon>
        <taxon>Chordata</taxon>
        <taxon>Craniata</taxon>
        <taxon>Vertebrata</taxon>
        <taxon>Euteleostomi</taxon>
        <taxon>Actinopterygii</taxon>
        <taxon>Neopterygii</taxon>
        <taxon>Teleostei</taxon>
        <taxon>Ostariophysi</taxon>
        <taxon>Siluriformes</taxon>
        <taxon>Clariidae</taxon>
        <taxon>Clarias</taxon>
    </lineage>
</organism>
<protein>
    <submittedName>
        <fullName evidence="7">Semaphorin-4E-like isoform X1</fullName>
    </submittedName>
</protein>
<dbReference type="OrthoDB" id="9988752at2759"/>
<evidence type="ECO:0000256" key="5">
    <source>
        <dbReference type="SAM" id="Phobius"/>
    </source>
</evidence>
<evidence type="ECO:0000256" key="3">
    <source>
        <dbReference type="ARBA" id="ARBA00023136"/>
    </source>
</evidence>
<keyword evidence="8" id="KW-1185">Reference proteome</keyword>
<gene>
    <name evidence="7" type="ORF">DAT39_020597</name>
</gene>
<evidence type="ECO:0000256" key="4">
    <source>
        <dbReference type="ARBA" id="ARBA00023180"/>
    </source>
</evidence>
<comment type="similarity">
    <text evidence="2">Belongs to the semaphorin family.</text>
</comment>
<dbReference type="PANTHER" id="PTHR11036:SF135">
    <property type="entry name" value="SEMAPHORIN 4D ISOFORM X1-RELATED"/>
    <property type="match status" value="1"/>
</dbReference>
<dbReference type="SMART" id="SM00423">
    <property type="entry name" value="PSI"/>
    <property type="match status" value="1"/>
</dbReference>
<evidence type="ECO:0000256" key="2">
    <source>
        <dbReference type="ARBA" id="ARBA00009492"/>
    </source>
</evidence>
<dbReference type="GO" id="GO:0045499">
    <property type="term" value="F:chemorepellent activity"/>
    <property type="evidence" value="ECO:0007669"/>
    <property type="project" value="TreeGrafter"/>
</dbReference>
<dbReference type="SUPFAM" id="SSF48726">
    <property type="entry name" value="Immunoglobulin"/>
    <property type="match status" value="1"/>
</dbReference>
<dbReference type="GO" id="GO:0030215">
    <property type="term" value="F:semaphorin receptor binding"/>
    <property type="evidence" value="ECO:0007669"/>
    <property type="project" value="InterPro"/>
</dbReference>
<dbReference type="AlphaFoldDB" id="A0A8J4U2P4"/>
<dbReference type="Proteomes" id="UP000727407">
    <property type="component" value="Unassembled WGS sequence"/>
</dbReference>
<keyword evidence="5" id="KW-0812">Transmembrane</keyword>
<keyword evidence="3 5" id="KW-0472">Membrane</keyword>
<dbReference type="Gene3D" id="3.30.1680.10">
    <property type="entry name" value="ligand-binding face of the semaphorins, domain 2"/>
    <property type="match status" value="1"/>
</dbReference>
<dbReference type="GO" id="GO:0000122">
    <property type="term" value="P:negative regulation of transcription by RNA polymerase II"/>
    <property type="evidence" value="ECO:0007669"/>
    <property type="project" value="TreeGrafter"/>
</dbReference>
<evidence type="ECO:0000259" key="6">
    <source>
        <dbReference type="PROSITE" id="PS50835"/>
    </source>
</evidence>
<dbReference type="GO" id="GO:0071526">
    <property type="term" value="P:semaphorin-plexin signaling pathway"/>
    <property type="evidence" value="ECO:0007669"/>
    <property type="project" value="TreeGrafter"/>
</dbReference>
<keyword evidence="4" id="KW-0325">Glycoprotein</keyword>
<dbReference type="GO" id="GO:0005615">
    <property type="term" value="C:extracellular space"/>
    <property type="evidence" value="ECO:0007669"/>
    <property type="project" value="TreeGrafter"/>
</dbReference>
<sequence>MPLTACDHYTSCMDCVLARDPYCGWNLISNSCAAINHIHPNTHSEVVQSLRDRNASHCPAVESTNTIKFFYPGNKLSLLCEPGSNLTQLQWHVSGHPVENSSVVQHIKHNTLLILNASENDAGHYTCTSVETSKGEEYITQTAMYDLRLGDSMKAPLIQALVIIIIVMPLVLVVNLCLFCSPR</sequence>
<dbReference type="InterPro" id="IPR007110">
    <property type="entry name" value="Ig-like_dom"/>
</dbReference>
<reference evidence="7" key="1">
    <citation type="submission" date="2020-07" db="EMBL/GenBank/DDBJ databases">
        <title>Clarias magur genome sequencing, assembly and annotation.</title>
        <authorList>
            <person name="Kushwaha B."/>
            <person name="Kumar R."/>
            <person name="Das P."/>
            <person name="Joshi C.G."/>
            <person name="Kumar D."/>
            <person name="Nagpure N.S."/>
            <person name="Pandey M."/>
            <person name="Agarwal S."/>
            <person name="Srivastava S."/>
            <person name="Singh M."/>
            <person name="Sahoo L."/>
            <person name="Jayasankar P."/>
            <person name="Meher P.K."/>
            <person name="Koringa P.G."/>
            <person name="Iquebal M.A."/>
            <person name="Das S.P."/>
            <person name="Bit A."/>
            <person name="Patnaik S."/>
            <person name="Patel N."/>
            <person name="Shah T.M."/>
            <person name="Hinsu A."/>
            <person name="Jena J.K."/>
        </authorList>
    </citation>
    <scope>NUCLEOTIDE SEQUENCE</scope>
    <source>
        <strain evidence="7">CIFAMagur01</strain>
        <tissue evidence="7">Testis</tissue>
    </source>
</reference>